<evidence type="ECO:0000313" key="2">
    <source>
        <dbReference type="Proteomes" id="UP000004840"/>
    </source>
</evidence>
<sequence length="63" mass="6839">MSQPPAIQISDLSGRPSLDVIIRSDLKTPNRIYCQFPAYASLSHDEAIAIASRLADLIEGQLA</sequence>
<organism evidence="1 2">
    <name type="scientific">Corynebacterium casei UCMA 3821</name>
    <dbReference type="NCBI Taxonomy" id="1110505"/>
    <lineage>
        <taxon>Bacteria</taxon>
        <taxon>Bacillati</taxon>
        <taxon>Actinomycetota</taxon>
        <taxon>Actinomycetes</taxon>
        <taxon>Mycobacteriales</taxon>
        <taxon>Corynebacteriaceae</taxon>
        <taxon>Corynebacterium</taxon>
    </lineage>
</organism>
<name>G7HYN6_9CORY</name>
<dbReference type="Proteomes" id="UP000004840">
    <property type="component" value="Unassembled WGS sequence"/>
</dbReference>
<reference evidence="1 2" key="1">
    <citation type="journal article" date="2012" name="J. Bacteriol.">
        <title>Genome Sequence of Corynebacterium casei UCMA 3821, Isolated from a Smear-Ripened Cheese.</title>
        <authorList>
            <person name="Monnet C."/>
            <person name="Loux V."/>
            <person name="Bento P."/>
            <person name="Gibrat J.F."/>
            <person name="Straub C."/>
            <person name="Bonnarme P."/>
            <person name="Landaud S."/>
            <person name="Irlinger F."/>
        </authorList>
    </citation>
    <scope>NUCLEOTIDE SEQUENCE [LARGE SCALE GENOMIC DNA]</scope>
    <source>
        <strain evidence="1 2">UCMA 3821</strain>
    </source>
</reference>
<proteinExistence type="predicted"/>
<comment type="caution">
    <text evidence="1">The sequence shown here is derived from an EMBL/GenBank/DDBJ whole genome shotgun (WGS) entry which is preliminary data.</text>
</comment>
<accession>G7HYN6</accession>
<gene>
    <name evidence="1" type="ORF">CCAS_08985</name>
</gene>
<protein>
    <submittedName>
        <fullName evidence="1">Uncharacterized protein</fullName>
    </submittedName>
</protein>
<dbReference type="AlphaFoldDB" id="G7HYN6"/>
<evidence type="ECO:0000313" key="1">
    <source>
        <dbReference type="EMBL" id="CCE55301.1"/>
    </source>
</evidence>
<dbReference type="EMBL" id="CAFW01000079">
    <property type="protein sequence ID" value="CCE55301.1"/>
    <property type="molecule type" value="Genomic_DNA"/>
</dbReference>